<dbReference type="GO" id="GO:0030183">
    <property type="term" value="P:B cell differentiation"/>
    <property type="evidence" value="ECO:0007669"/>
    <property type="project" value="TreeGrafter"/>
</dbReference>
<dbReference type="InterPro" id="IPR003599">
    <property type="entry name" value="Ig_sub"/>
</dbReference>
<dbReference type="GO" id="GO:0009897">
    <property type="term" value="C:external side of plasma membrane"/>
    <property type="evidence" value="ECO:0007669"/>
    <property type="project" value="TreeGrafter"/>
</dbReference>
<keyword evidence="1" id="KW-0393">Immunoglobulin domain</keyword>
<reference evidence="4" key="3">
    <citation type="submission" date="2025-09" db="UniProtKB">
        <authorList>
            <consortium name="Ensembl"/>
        </authorList>
    </citation>
    <scope>IDENTIFICATION</scope>
</reference>
<evidence type="ECO:0000256" key="2">
    <source>
        <dbReference type="SAM" id="SignalP"/>
    </source>
</evidence>
<dbReference type="AlphaFoldDB" id="A0A673CNR8"/>
<dbReference type="GO" id="GO:0019815">
    <property type="term" value="C:B cell receptor complex"/>
    <property type="evidence" value="ECO:0007669"/>
    <property type="project" value="TreeGrafter"/>
</dbReference>
<dbReference type="GO" id="GO:0050853">
    <property type="term" value="P:B cell receptor signaling pathway"/>
    <property type="evidence" value="ECO:0007669"/>
    <property type="project" value="TreeGrafter"/>
</dbReference>
<dbReference type="InterPro" id="IPR013783">
    <property type="entry name" value="Ig-like_fold"/>
</dbReference>
<protein>
    <submittedName>
        <fullName evidence="4">CD79a molecule, immunoglobulin-associated alpha</fullName>
    </submittedName>
</protein>
<proteinExistence type="predicted"/>
<accession>A0A673CNR8</accession>
<sequence length="227" mass="25816">MKRMGAVTVFLLCSSFVVITQCEVILEADRPSLKVQVSHRATLLCCYKTNGISKHCVWTKTVQNGTRTKAPTFVSNSDRVVVNNIDKDGEKVCSNLTFTSVTVYDRGLYRCWINASRVFTHGTYLRVYQPLQKIINLSEHTKNTILTVEGVLLLLCVMVPSVTLLCKSKRIRELEKKKMRKEEENIYQGLNLDDCCTTYDQIERSQAHGPYEDVGNMNADNIQLEKP</sequence>
<dbReference type="SMART" id="SM00409">
    <property type="entry name" value="IG"/>
    <property type="match status" value="1"/>
</dbReference>
<evidence type="ECO:0000256" key="1">
    <source>
        <dbReference type="ARBA" id="ARBA00023319"/>
    </source>
</evidence>
<keyword evidence="2" id="KW-0732">Signal</keyword>
<reference evidence="4" key="2">
    <citation type="submission" date="2025-08" db="UniProtKB">
        <authorList>
            <consortium name="Ensembl"/>
        </authorList>
    </citation>
    <scope>IDENTIFICATION</scope>
</reference>
<feature type="chain" id="PRO_5025471758" evidence="2">
    <location>
        <begin position="23"/>
        <end position="227"/>
    </location>
</feature>
<reference evidence="4" key="1">
    <citation type="submission" date="2019-06" db="EMBL/GenBank/DDBJ databases">
        <authorList>
            <consortium name="Wellcome Sanger Institute Data Sharing"/>
        </authorList>
    </citation>
    <scope>NUCLEOTIDE SEQUENCE [LARGE SCALE GENOMIC DNA]</scope>
</reference>
<dbReference type="Ensembl" id="ENSSORT00005056260.1">
    <property type="protein sequence ID" value="ENSSORP00005054984.1"/>
    <property type="gene ID" value="ENSSORG00005024588.1"/>
</dbReference>
<dbReference type="PANTHER" id="PTHR14334">
    <property type="entry name" value="B-CELL ANTIGEN RECEPTOR COMPLEX-ASSOCIATED PROTEIN"/>
    <property type="match status" value="1"/>
</dbReference>
<dbReference type="Proteomes" id="UP000472271">
    <property type="component" value="Chromosome 16"/>
</dbReference>
<dbReference type="PANTHER" id="PTHR14334:SF1">
    <property type="entry name" value="B-CELL ANTIGEN RECEPTOR COMPLEX-ASSOCIATED PROTEIN ALPHA CHAIN"/>
    <property type="match status" value="1"/>
</dbReference>
<dbReference type="Gene3D" id="2.60.40.10">
    <property type="entry name" value="Immunoglobulins"/>
    <property type="match status" value="1"/>
</dbReference>
<feature type="domain" description="Immunoglobulin" evidence="3">
    <location>
        <begin position="30"/>
        <end position="128"/>
    </location>
</feature>
<feature type="signal peptide" evidence="2">
    <location>
        <begin position="1"/>
        <end position="22"/>
    </location>
</feature>
<evidence type="ECO:0000259" key="3">
    <source>
        <dbReference type="SMART" id="SM00409"/>
    </source>
</evidence>
<organism evidence="4 5">
    <name type="scientific">Sphaeramia orbicularis</name>
    <name type="common">orbiculate cardinalfish</name>
    <dbReference type="NCBI Taxonomy" id="375764"/>
    <lineage>
        <taxon>Eukaryota</taxon>
        <taxon>Metazoa</taxon>
        <taxon>Chordata</taxon>
        <taxon>Craniata</taxon>
        <taxon>Vertebrata</taxon>
        <taxon>Euteleostomi</taxon>
        <taxon>Actinopterygii</taxon>
        <taxon>Neopterygii</taxon>
        <taxon>Teleostei</taxon>
        <taxon>Neoteleostei</taxon>
        <taxon>Acanthomorphata</taxon>
        <taxon>Gobiaria</taxon>
        <taxon>Kurtiformes</taxon>
        <taxon>Apogonoidei</taxon>
        <taxon>Apogonidae</taxon>
        <taxon>Apogoninae</taxon>
        <taxon>Sphaeramia</taxon>
    </lineage>
</organism>
<name>A0A673CNR8_9TELE</name>
<dbReference type="SUPFAM" id="SSF48726">
    <property type="entry name" value="Immunoglobulin"/>
    <property type="match status" value="1"/>
</dbReference>
<dbReference type="InParanoid" id="A0A673CNR8"/>
<keyword evidence="5" id="KW-1185">Reference proteome</keyword>
<dbReference type="InterPro" id="IPR036179">
    <property type="entry name" value="Ig-like_dom_sf"/>
</dbReference>
<evidence type="ECO:0000313" key="5">
    <source>
        <dbReference type="Proteomes" id="UP000472271"/>
    </source>
</evidence>
<evidence type="ECO:0000313" key="4">
    <source>
        <dbReference type="Ensembl" id="ENSSORP00005054984.1"/>
    </source>
</evidence>